<comment type="caution">
    <text evidence="1">The sequence shown here is derived from an EMBL/GenBank/DDBJ whole genome shotgun (WGS) entry which is preliminary data.</text>
</comment>
<sequence length="110" mass="11679">MTLSVRKLIGSLICRSAEALRDYRDGVLYAPNAMMKPEDAIALRIYLMPSHQCAGRLSVGREEAGSFEGYAQAADKRPGKTGLSPECIEFEGGTIAAPVCGSALTLSSGR</sequence>
<name>A0A158HZL6_9BURK</name>
<evidence type="ECO:0000313" key="1">
    <source>
        <dbReference type="EMBL" id="SAL49220.1"/>
    </source>
</evidence>
<reference evidence="1" key="1">
    <citation type="submission" date="2016-01" db="EMBL/GenBank/DDBJ databases">
        <authorList>
            <person name="Peeters C."/>
        </authorList>
    </citation>
    <scope>NUCLEOTIDE SEQUENCE [LARGE SCALE GENOMIC DNA]</scope>
    <source>
        <strain evidence="1">LMG 22940</strain>
    </source>
</reference>
<keyword evidence="2" id="KW-1185">Reference proteome</keyword>
<gene>
    <name evidence="1" type="ORF">AWB68_02440</name>
</gene>
<dbReference type="AlphaFoldDB" id="A0A158HZL6"/>
<organism evidence="1 2">
    <name type="scientific">Caballeronia choica</name>
    <dbReference type="NCBI Taxonomy" id="326476"/>
    <lineage>
        <taxon>Bacteria</taxon>
        <taxon>Pseudomonadati</taxon>
        <taxon>Pseudomonadota</taxon>
        <taxon>Betaproteobacteria</taxon>
        <taxon>Burkholderiales</taxon>
        <taxon>Burkholderiaceae</taxon>
        <taxon>Caballeronia</taxon>
    </lineage>
</organism>
<protein>
    <submittedName>
        <fullName evidence="1">Uncharacterized protein</fullName>
    </submittedName>
</protein>
<dbReference type="RefSeq" id="WP_087644599.1">
    <property type="nucleotide sequence ID" value="NZ_FCON02000020.1"/>
</dbReference>
<accession>A0A158HZL6</accession>
<dbReference type="Proteomes" id="UP000054770">
    <property type="component" value="Unassembled WGS sequence"/>
</dbReference>
<proteinExistence type="predicted"/>
<dbReference type="EMBL" id="FCON02000020">
    <property type="protein sequence ID" value="SAL49220.1"/>
    <property type="molecule type" value="Genomic_DNA"/>
</dbReference>
<evidence type="ECO:0000313" key="2">
    <source>
        <dbReference type="Proteomes" id="UP000054770"/>
    </source>
</evidence>